<evidence type="ECO:0000259" key="4">
    <source>
        <dbReference type="PROSITE" id="PS50887"/>
    </source>
</evidence>
<dbReference type="SMART" id="SM00267">
    <property type="entry name" value="GGDEF"/>
    <property type="match status" value="1"/>
</dbReference>
<dbReference type="Pfam" id="PF08448">
    <property type="entry name" value="PAS_4"/>
    <property type="match status" value="1"/>
</dbReference>
<dbReference type="CDD" id="cd01948">
    <property type="entry name" value="EAL"/>
    <property type="match status" value="1"/>
</dbReference>
<dbReference type="InterPro" id="IPR043128">
    <property type="entry name" value="Rev_trsase/Diguanyl_cyclase"/>
</dbReference>
<sequence length="608" mass="67219">MSLLDFSMNDMLLLAFASAAAAGCCAAAFRRGKRHANRLVKPGESRNSPFQTLFDRHADAVFSFDAQGRLVGVNPAAVTITGQPPDYFLNRPFADIVQQERGQSLSMFAAALAGEPQTFEAAYARLDGTEVELAFQLVPVASGGEVIGAYCMARDRTESRRAERRMHHLAYYDELTGLPNRRSFMDALEQMLDASPDRSGTFAVICLNLDRFKSFTHMVGHTLGDKLLQTYADRFREEIGSFGPHAVASRIGGDEFACILCVTNEREARSAAERLVGLDEPFNVEDREFHLTASIGYALYPIHKGNGETLLKKAQTALDHAKKRGGNQAHMYDAGMDEAIHRKLEIENGLRKAIERGELRVHYQPQVELQTGSLIGAEALVRWAHPDKGLIPPGQFIPIAEETGLIKPIGEWVLREACRQAKAWQDAGYPPITVSVNLSNRQFEEQHLAETVHAVLCEYGLDPGFLELEITESMAMDIMRTIPALANLKGLGIQISIDDFGTGYSSLSYLKQFPIDKIKIDKSFVSDIAESNDNDNAIVSAIVAVAHHLKLKVIAEGVETADQLEYLRKQKCDMLQGYYFSPPVPAGEFERLMGEFVNRPGVLPIGRT</sequence>
<comment type="caution">
    <text evidence="5">The sequence shown here is derived from an EMBL/GenBank/DDBJ whole genome shotgun (WGS) entry which is preliminary data.</text>
</comment>
<dbReference type="InterPro" id="IPR000014">
    <property type="entry name" value="PAS"/>
</dbReference>
<dbReference type="EMBL" id="JBHMAG010000004">
    <property type="protein sequence ID" value="MFB9751114.1"/>
    <property type="molecule type" value="Genomic_DNA"/>
</dbReference>
<evidence type="ECO:0000259" key="3">
    <source>
        <dbReference type="PROSITE" id="PS50883"/>
    </source>
</evidence>
<dbReference type="InterPro" id="IPR035919">
    <property type="entry name" value="EAL_sf"/>
</dbReference>
<feature type="chain" id="PRO_5046004950" evidence="1">
    <location>
        <begin position="22"/>
        <end position="608"/>
    </location>
</feature>
<gene>
    <name evidence="5" type="ORF">ACFFNY_05970</name>
</gene>
<feature type="domain" description="PAS" evidence="2">
    <location>
        <begin position="46"/>
        <end position="100"/>
    </location>
</feature>
<dbReference type="Gene3D" id="3.30.450.20">
    <property type="entry name" value="PAS domain"/>
    <property type="match status" value="1"/>
</dbReference>
<name>A0ABV5VS67_9BACL</name>
<evidence type="ECO:0000313" key="5">
    <source>
        <dbReference type="EMBL" id="MFB9751114.1"/>
    </source>
</evidence>
<organism evidence="5 6">
    <name type="scientific">Paenibacillus hodogayensis</name>
    <dbReference type="NCBI Taxonomy" id="279208"/>
    <lineage>
        <taxon>Bacteria</taxon>
        <taxon>Bacillati</taxon>
        <taxon>Bacillota</taxon>
        <taxon>Bacilli</taxon>
        <taxon>Bacillales</taxon>
        <taxon>Paenibacillaceae</taxon>
        <taxon>Paenibacillus</taxon>
    </lineage>
</organism>
<proteinExistence type="predicted"/>
<dbReference type="InterPro" id="IPR001633">
    <property type="entry name" value="EAL_dom"/>
</dbReference>
<dbReference type="PROSITE" id="PS50883">
    <property type="entry name" value="EAL"/>
    <property type="match status" value="1"/>
</dbReference>
<dbReference type="PANTHER" id="PTHR44757">
    <property type="entry name" value="DIGUANYLATE CYCLASE DGCP"/>
    <property type="match status" value="1"/>
</dbReference>
<dbReference type="PROSITE" id="PS50112">
    <property type="entry name" value="PAS"/>
    <property type="match status" value="1"/>
</dbReference>
<dbReference type="InterPro" id="IPR029787">
    <property type="entry name" value="Nucleotide_cyclase"/>
</dbReference>
<dbReference type="PROSITE" id="PS50887">
    <property type="entry name" value="GGDEF"/>
    <property type="match status" value="1"/>
</dbReference>
<reference evidence="5 6" key="1">
    <citation type="submission" date="2024-09" db="EMBL/GenBank/DDBJ databases">
        <authorList>
            <person name="Sun Q."/>
            <person name="Mori K."/>
        </authorList>
    </citation>
    <scope>NUCLEOTIDE SEQUENCE [LARGE SCALE GENOMIC DNA]</scope>
    <source>
        <strain evidence="5 6">JCM 12520</strain>
    </source>
</reference>
<keyword evidence="1" id="KW-0732">Signal</keyword>
<dbReference type="NCBIfam" id="TIGR00254">
    <property type="entry name" value="GGDEF"/>
    <property type="match status" value="1"/>
</dbReference>
<dbReference type="SMART" id="SM00052">
    <property type="entry name" value="EAL"/>
    <property type="match status" value="1"/>
</dbReference>
<dbReference type="Gene3D" id="3.30.70.270">
    <property type="match status" value="1"/>
</dbReference>
<dbReference type="InterPro" id="IPR013656">
    <property type="entry name" value="PAS_4"/>
</dbReference>
<feature type="domain" description="EAL" evidence="3">
    <location>
        <begin position="343"/>
        <end position="597"/>
    </location>
</feature>
<evidence type="ECO:0000313" key="6">
    <source>
        <dbReference type="Proteomes" id="UP001589619"/>
    </source>
</evidence>
<dbReference type="Pfam" id="PF00563">
    <property type="entry name" value="EAL"/>
    <property type="match status" value="1"/>
</dbReference>
<dbReference type="PANTHER" id="PTHR44757:SF2">
    <property type="entry name" value="BIOFILM ARCHITECTURE MAINTENANCE PROTEIN MBAA"/>
    <property type="match status" value="1"/>
</dbReference>
<dbReference type="CDD" id="cd00130">
    <property type="entry name" value="PAS"/>
    <property type="match status" value="1"/>
</dbReference>
<dbReference type="SUPFAM" id="SSF55073">
    <property type="entry name" value="Nucleotide cyclase"/>
    <property type="match status" value="1"/>
</dbReference>
<feature type="domain" description="GGDEF" evidence="4">
    <location>
        <begin position="200"/>
        <end position="334"/>
    </location>
</feature>
<dbReference type="Pfam" id="PF00990">
    <property type="entry name" value="GGDEF"/>
    <property type="match status" value="1"/>
</dbReference>
<dbReference type="RefSeq" id="WP_344905926.1">
    <property type="nucleotide sequence ID" value="NZ_BAAAYO010000002.1"/>
</dbReference>
<dbReference type="InterPro" id="IPR035965">
    <property type="entry name" value="PAS-like_dom_sf"/>
</dbReference>
<dbReference type="InterPro" id="IPR000160">
    <property type="entry name" value="GGDEF_dom"/>
</dbReference>
<evidence type="ECO:0000256" key="1">
    <source>
        <dbReference type="SAM" id="SignalP"/>
    </source>
</evidence>
<dbReference type="Gene3D" id="3.20.20.450">
    <property type="entry name" value="EAL domain"/>
    <property type="match status" value="1"/>
</dbReference>
<feature type="signal peptide" evidence="1">
    <location>
        <begin position="1"/>
        <end position="21"/>
    </location>
</feature>
<dbReference type="SUPFAM" id="SSF55785">
    <property type="entry name" value="PYP-like sensor domain (PAS domain)"/>
    <property type="match status" value="1"/>
</dbReference>
<accession>A0ABV5VS67</accession>
<dbReference type="SUPFAM" id="SSF141868">
    <property type="entry name" value="EAL domain-like"/>
    <property type="match status" value="1"/>
</dbReference>
<dbReference type="CDD" id="cd01949">
    <property type="entry name" value="GGDEF"/>
    <property type="match status" value="1"/>
</dbReference>
<dbReference type="NCBIfam" id="TIGR00229">
    <property type="entry name" value="sensory_box"/>
    <property type="match status" value="1"/>
</dbReference>
<dbReference type="SMART" id="SM00091">
    <property type="entry name" value="PAS"/>
    <property type="match status" value="1"/>
</dbReference>
<evidence type="ECO:0000259" key="2">
    <source>
        <dbReference type="PROSITE" id="PS50112"/>
    </source>
</evidence>
<dbReference type="Proteomes" id="UP001589619">
    <property type="component" value="Unassembled WGS sequence"/>
</dbReference>
<dbReference type="InterPro" id="IPR052155">
    <property type="entry name" value="Biofilm_reg_signaling"/>
</dbReference>
<keyword evidence="6" id="KW-1185">Reference proteome</keyword>
<protein>
    <submittedName>
        <fullName evidence="5">Bifunctional diguanylate cyclase/phosphodiesterase</fullName>
    </submittedName>
</protein>